<evidence type="ECO:0000313" key="15">
    <source>
        <dbReference type="EMBL" id="KWN15717.1"/>
    </source>
</evidence>
<evidence type="ECO:0000256" key="11">
    <source>
        <dbReference type="ARBA" id="ARBA00022958"/>
    </source>
</evidence>
<dbReference type="PROSITE" id="PS00584">
    <property type="entry name" value="PFKB_KINASES_2"/>
    <property type="match status" value="1"/>
</dbReference>
<evidence type="ECO:0000256" key="3">
    <source>
        <dbReference type="ARBA" id="ARBA00016943"/>
    </source>
</evidence>
<dbReference type="PRINTS" id="PR00990">
    <property type="entry name" value="RIBOKINASE"/>
</dbReference>
<evidence type="ECO:0000256" key="10">
    <source>
        <dbReference type="ARBA" id="ARBA00022842"/>
    </source>
</evidence>
<evidence type="ECO:0000256" key="6">
    <source>
        <dbReference type="ARBA" id="ARBA00022723"/>
    </source>
</evidence>
<sequence>MMSHANPRRIAVVGSLNVDLVTHAPRLPVPGETLLGTKFQTVHGGKGANQAVAAARLGASVAMIGCVGGDAFGARLHDALVAERIDVTHVHRIDGEATGVATITVDAHGANSIVVVPGANARLDAELVDRARDAIAGAALLVCQLEVPIETVARAIGSALAHRTPVLLNPAPARPLFDALLARIDYLVVNETEAESLTGIAVGDDASAVRAAEALRAKGVGNVLVTLGARGVCWRGSAGNGRHRAMAVVAVDTTAAGDTFVGGFAAARASGASMDDAIAFGQRAAAISVTRHGAQTSIPTRAEVESMTV</sequence>
<evidence type="ECO:0000256" key="12">
    <source>
        <dbReference type="ARBA" id="ARBA00023277"/>
    </source>
</evidence>
<comment type="cofactor">
    <cofactor evidence="13">
        <name>Mg(2+)</name>
        <dbReference type="ChEBI" id="CHEBI:18420"/>
    </cofactor>
    <text evidence="13">Requires a divalent cation, most likely magnesium in vivo, as an electrophilic catalyst to aid phosphoryl group transfer. It is the chelate of the metal and the nucleotide that is the actual substrate.</text>
</comment>
<keyword evidence="10 13" id="KW-0460">Magnesium</keyword>
<dbReference type="PANTHER" id="PTHR10584:SF166">
    <property type="entry name" value="RIBOKINASE"/>
    <property type="match status" value="1"/>
</dbReference>
<feature type="binding site" evidence="13">
    <location>
        <position position="146"/>
    </location>
    <ligand>
        <name>substrate</name>
    </ligand>
</feature>
<dbReference type="InterPro" id="IPR002173">
    <property type="entry name" value="Carboh/pur_kinase_PfkB_CS"/>
</dbReference>
<dbReference type="EMBL" id="LPLZ01000043">
    <property type="protein sequence ID" value="KWN15717.1"/>
    <property type="molecule type" value="Genomic_DNA"/>
</dbReference>
<feature type="active site" description="Proton acceptor" evidence="13">
    <location>
        <position position="258"/>
    </location>
</feature>
<feature type="binding site" evidence="13">
    <location>
        <position position="258"/>
    </location>
    <ligand>
        <name>substrate</name>
    </ligand>
</feature>
<dbReference type="Pfam" id="PF00294">
    <property type="entry name" value="PfkB"/>
    <property type="match status" value="1"/>
</dbReference>
<evidence type="ECO:0000256" key="13">
    <source>
        <dbReference type="HAMAP-Rule" id="MF_01987"/>
    </source>
</evidence>
<comment type="function">
    <text evidence="13">Catalyzes the phosphorylation of ribose at O-5 in a reaction requiring ATP and magnesium. The resulting D-ribose-5-phosphate can then be used either for sythesis of nucleotides, histidine, and tryptophan, or as a component of the pentose phosphate pathway.</text>
</comment>
<feature type="binding site" evidence="13">
    <location>
        <begin position="17"/>
        <end position="19"/>
    </location>
    <ligand>
        <name>substrate</name>
    </ligand>
</feature>
<dbReference type="SUPFAM" id="SSF53613">
    <property type="entry name" value="Ribokinase-like"/>
    <property type="match status" value="1"/>
</dbReference>
<comment type="similarity">
    <text evidence="13">Belongs to the carbohydrate kinase PfkB family. Ribokinase subfamily.</text>
</comment>
<feature type="binding site" evidence="13">
    <location>
        <begin position="226"/>
        <end position="231"/>
    </location>
    <ligand>
        <name>ATP</name>
        <dbReference type="ChEBI" id="CHEBI:30616"/>
    </ligand>
</feature>
<keyword evidence="8 13" id="KW-0418">Kinase</keyword>
<feature type="binding site" evidence="13">
    <location>
        <begin position="45"/>
        <end position="49"/>
    </location>
    <ligand>
        <name>substrate</name>
    </ligand>
</feature>
<keyword evidence="9 13" id="KW-0067">ATP-binding</keyword>
<dbReference type="GO" id="GO:0046872">
    <property type="term" value="F:metal ion binding"/>
    <property type="evidence" value="ECO:0007669"/>
    <property type="project" value="UniProtKB-KW"/>
</dbReference>
<keyword evidence="6 13" id="KW-0479">Metal-binding</keyword>
<feature type="domain" description="Carbohydrate kinase PfkB" evidence="14">
    <location>
        <begin position="9"/>
        <end position="301"/>
    </location>
</feature>
<reference evidence="15 16" key="1">
    <citation type="submission" date="2015-11" db="EMBL/GenBank/DDBJ databases">
        <title>Expanding the genomic diversity of Burkholderia species for the development of highly accurate diagnostics.</title>
        <authorList>
            <person name="Sahl J."/>
            <person name="Keim P."/>
            <person name="Wagner D."/>
        </authorList>
    </citation>
    <scope>NUCLEOTIDE SEQUENCE [LARGE SCALE GENOMIC DNA]</scope>
    <source>
        <strain evidence="15 16">MSMB793WGS</strain>
    </source>
</reference>
<comment type="caution">
    <text evidence="15">The sequence shown here is derived from an EMBL/GenBank/DDBJ whole genome shotgun (WGS) entry which is preliminary data.</text>
</comment>
<accession>A0A105M6U3</accession>
<dbReference type="Proteomes" id="UP000068016">
    <property type="component" value="Unassembled WGS sequence"/>
</dbReference>
<comment type="pathway">
    <text evidence="13">Carbohydrate metabolism; D-ribose degradation; D-ribose 5-phosphate from beta-D-ribopyranose: step 2/2.</text>
</comment>
<evidence type="ECO:0000256" key="7">
    <source>
        <dbReference type="ARBA" id="ARBA00022741"/>
    </source>
</evidence>
<feature type="binding site" evidence="13">
    <location>
        <position position="254"/>
    </location>
    <ligand>
        <name>K(+)</name>
        <dbReference type="ChEBI" id="CHEBI:29103"/>
    </ligand>
</feature>
<evidence type="ECO:0000256" key="8">
    <source>
        <dbReference type="ARBA" id="ARBA00022777"/>
    </source>
</evidence>
<dbReference type="InterPro" id="IPR011611">
    <property type="entry name" value="PfkB_dom"/>
</dbReference>
<dbReference type="InterPro" id="IPR011877">
    <property type="entry name" value="Ribokinase"/>
</dbReference>
<dbReference type="InterPro" id="IPR029056">
    <property type="entry name" value="Ribokinase-like"/>
</dbReference>
<feature type="binding site" evidence="13">
    <location>
        <position position="291"/>
    </location>
    <ligand>
        <name>K(+)</name>
        <dbReference type="ChEBI" id="CHEBI:29103"/>
    </ligand>
</feature>
<comment type="subcellular location">
    <subcellularLocation>
        <location evidence="13">Cytoplasm</location>
    </subcellularLocation>
</comment>
<feature type="binding site" evidence="13">
    <location>
        <position position="288"/>
    </location>
    <ligand>
        <name>K(+)</name>
        <dbReference type="ChEBI" id="CHEBI:29103"/>
    </ligand>
</feature>
<evidence type="ECO:0000256" key="2">
    <source>
        <dbReference type="ARBA" id="ARBA00012035"/>
    </source>
</evidence>
<dbReference type="InterPro" id="IPR002139">
    <property type="entry name" value="Ribo/fructo_kinase"/>
</dbReference>
<keyword evidence="4 13" id="KW-0963">Cytoplasm</keyword>
<keyword evidence="12 13" id="KW-0119">Carbohydrate metabolism</keyword>
<dbReference type="UniPathway" id="UPA00916">
    <property type="reaction ID" value="UER00889"/>
</dbReference>
<comment type="caution">
    <text evidence="13">Lacks conserved residue(s) required for the propagation of feature annotation.</text>
</comment>
<protein>
    <recommendedName>
        <fullName evidence="3 13">Ribokinase</fullName>
        <shortName evidence="13">RK</shortName>
        <ecNumber evidence="2 13">2.7.1.15</ecNumber>
    </recommendedName>
</protein>
<dbReference type="FunFam" id="3.40.1190.20:FF:000012">
    <property type="entry name" value="Ribokinase"/>
    <property type="match status" value="1"/>
</dbReference>
<dbReference type="GO" id="GO:0004747">
    <property type="term" value="F:ribokinase activity"/>
    <property type="evidence" value="ECO:0007669"/>
    <property type="project" value="UniProtKB-UniRule"/>
</dbReference>
<dbReference type="GO" id="GO:0005524">
    <property type="term" value="F:ATP binding"/>
    <property type="evidence" value="ECO:0007669"/>
    <property type="project" value="UniProtKB-UniRule"/>
</dbReference>
<dbReference type="EC" id="2.7.1.15" evidence="2 13"/>
<feature type="binding site" evidence="13">
    <location>
        <begin position="257"/>
        <end position="258"/>
    </location>
    <ligand>
        <name>ATP</name>
        <dbReference type="ChEBI" id="CHEBI:30616"/>
    </ligand>
</feature>
<feature type="binding site" evidence="13">
    <location>
        <position position="297"/>
    </location>
    <ligand>
        <name>K(+)</name>
        <dbReference type="ChEBI" id="CHEBI:29103"/>
    </ligand>
</feature>
<organism evidence="15 16">
    <name type="scientific">Burkholderia territorii</name>
    <dbReference type="NCBI Taxonomy" id="1503055"/>
    <lineage>
        <taxon>Bacteria</taxon>
        <taxon>Pseudomonadati</taxon>
        <taxon>Pseudomonadota</taxon>
        <taxon>Betaproteobacteria</taxon>
        <taxon>Burkholderiales</taxon>
        <taxon>Burkholderiaceae</taxon>
        <taxon>Burkholderia</taxon>
        <taxon>Burkholderia cepacia complex</taxon>
    </lineage>
</organism>
<dbReference type="AlphaFoldDB" id="A0A105M6U3"/>
<dbReference type="GO" id="GO:0005829">
    <property type="term" value="C:cytosol"/>
    <property type="evidence" value="ECO:0007669"/>
    <property type="project" value="TreeGrafter"/>
</dbReference>
<feature type="binding site" evidence="13">
    <location>
        <position position="190"/>
    </location>
    <ligand>
        <name>ATP</name>
        <dbReference type="ChEBI" id="CHEBI:30616"/>
    </ligand>
</feature>
<comment type="similarity">
    <text evidence="1">Belongs to the carbohydrate kinase pfkB family.</text>
</comment>
<evidence type="ECO:0000256" key="5">
    <source>
        <dbReference type="ARBA" id="ARBA00022679"/>
    </source>
</evidence>
<comment type="subunit">
    <text evidence="13">Homodimer.</text>
</comment>
<gene>
    <name evidence="13" type="primary">rbsK</name>
    <name evidence="15" type="ORF">WT83_16065</name>
</gene>
<comment type="activity regulation">
    <text evidence="13">Activated by a monovalent cation that binds near, but not in, the active site. The most likely occupant of the site in vivo is potassium. Ion binding induces a conformational change that may alter substrate affinity.</text>
</comment>
<proteinExistence type="inferred from homology"/>
<dbReference type="GO" id="GO:0019303">
    <property type="term" value="P:D-ribose catabolic process"/>
    <property type="evidence" value="ECO:0007669"/>
    <property type="project" value="UniProtKB-UniRule"/>
</dbReference>
<keyword evidence="7 13" id="KW-0547">Nucleotide-binding</keyword>
<feature type="binding site" evidence="13">
    <location>
        <position position="293"/>
    </location>
    <ligand>
        <name>K(+)</name>
        <dbReference type="ChEBI" id="CHEBI:29103"/>
    </ligand>
</feature>
<evidence type="ECO:0000256" key="4">
    <source>
        <dbReference type="ARBA" id="ARBA00022490"/>
    </source>
</evidence>
<keyword evidence="5 13" id="KW-0808">Transferase</keyword>
<evidence type="ECO:0000313" key="16">
    <source>
        <dbReference type="Proteomes" id="UP000068016"/>
    </source>
</evidence>
<keyword evidence="11 13" id="KW-0630">Potassium</keyword>
<evidence type="ECO:0000256" key="9">
    <source>
        <dbReference type="ARBA" id="ARBA00022840"/>
    </source>
</evidence>
<dbReference type="NCBIfam" id="TIGR02152">
    <property type="entry name" value="D_ribokin_bact"/>
    <property type="match status" value="1"/>
</dbReference>
<evidence type="ECO:0000256" key="1">
    <source>
        <dbReference type="ARBA" id="ARBA00005380"/>
    </source>
</evidence>
<comment type="catalytic activity">
    <reaction evidence="13">
        <text>D-ribose + ATP = D-ribose 5-phosphate + ADP + H(+)</text>
        <dbReference type="Rhea" id="RHEA:13697"/>
        <dbReference type="ChEBI" id="CHEBI:15378"/>
        <dbReference type="ChEBI" id="CHEBI:30616"/>
        <dbReference type="ChEBI" id="CHEBI:47013"/>
        <dbReference type="ChEBI" id="CHEBI:78346"/>
        <dbReference type="ChEBI" id="CHEBI:456216"/>
        <dbReference type="EC" id="2.7.1.15"/>
    </reaction>
</comment>
<dbReference type="PANTHER" id="PTHR10584">
    <property type="entry name" value="SUGAR KINASE"/>
    <property type="match status" value="1"/>
</dbReference>
<evidence type="ECO:0000259" key="14">
    <source>
        <dbReference type="Pfam" id="PF00294"/>
    </source>
</evidence>
<feature type="binding site" evidence="13">
    <location>
        <position position="252"/>
    </location>
    <ligand>
        <name>K(+)</name>
        <dbReference type="ChEBI" id="CHEBI:29103"/>
    </ligand>
</feature>
<dbReference type="HAMAP" id="MF_01987">
    <property type="entry name" value="Ribokinase"/>
    <property type="match status" value="1"/>
</dbReference>
<dbReference type="Gene3D" id="3.40.1190.20">
    <property type="match status" value="1"/>
</dbReference>
<dbReference type="CDD" id="cd01174">
    <property type="entry name" value="ribokinase"/>
    <property type="match status" value="1"/>
</dbReference>
<name>A0A105M6U3_9BURK</name>